<reference evidence="1" key="1">
    <citation type="submission" date="2018-02" db="EMBL/GenBank/DDBJ databases">
        <title>The genomes of Aspergillus section Nigri reveals drivers in fungal speciation.</title>
        <authorList>
            <consortium name="DOE Joint Genome Institute"/>
            <person name="Vesth T.C."/>
            <person name="Nybo J."/>
            <person name="Theobald S."/>
            <person name="Brandl J."/>
            <person name="Frisvad J.C."/>
            <person name="Nielsen K.F."/>
            <person name="Lyhne E.K."/>
            <person name="Kogle M.E."/>
            <person name="Kuo A."/>
            <person name="Riley R."/>
            <person name="Clum A."/>
            <person name="Nolan M."/>
            <person name="Lipzen A."/>
            <person name="Salamov A."/>
            <person name="Henrissat B."/>
            <person name="Wiebenga A."/>
            <person name="De vries R.P."/>
            <person name="Grigoriev I.V."/>
            <person name="Mortensen U.H."/>
            <person name="Andersen M.R."/>
            <person name="Baker S.E."/>
        </authorList>
    </citation>
    <scope>NUCLEOTIDE SEQUENCE</scope>
    <source>
        <strain evidence="1">CBS 121060</strain>
    </source>
</reference>
<gene>
    <name evidence="1" type="ORF">BO66DRAFT_420704</name>
</gene>
<dbReference type="Proteomes" id="UP000249661">
    <property type="component" value="Unassembled WGS sequence"/>
</dbReference>
<name>A0ACD1H7J0_9EURO</name>
<keyword evidence="2" id="KW-1185">Reference proteome</keyword>
<dbReference type="EMBL" id="KZ824958">
    <property type="protein sequence ID" value="RAH69770.1"/>
    <property type="molecule type" value="Genomic_DNA"/>
</dbReference>
<sequence>MDSKESLNIEQIRIVDDYSDPPPAYSPARASVASSEASLWTIEPDFPPEFTNDSRELDYCFAPEKHSKFSINADITSRTSAFIEAFMRPSTQARLVSVGLNRSESGGSSSSVPSSGEPQSESPNPPPLDIVVMVVDESIDPFISIAKQLQQDSHRVRIAADVSYASRVRSHGLDLFAIPPITSSPRSFRTANGQTLDSADNRANHVRNLRHSLFEAYKRCWQACIAPYRDDARPFMADAIIATPTAHAHIHCAERLSIPLQIMSATPQSPTKAFPHPRARLDPNEEIDQPTANMLSYALIEESTWRLILEPLNIFRRQVLGLMSISPTVAGRLIMDHEIPHTYFCSRILVPKPRDWAINHVIRESILNRGLRIVVSEECRHVCAKLNNPNGYVVNSSASDWLLPRVSLVVHNGSIDTTKMALRHGKPSVVIAQTDDHLSTGQTVAKIGAAASPLRANELTSESLAQAIAFCLRTDVQQTTRAIQRQLLDEAGAASAIKSFYRWLPPQVHPCSMTKQDLAMYQIWNRPSQTISPEAAAVLLQEQRIKLTDLVLITRCPYNIPSTQPASERPTKDYWGGISHAAKDIVSASDLVSKVPGLRKKGRPNLAKDVGVGTARFFGNIALLPFTSTALVVNSVAYGVKSVKAHRQNPSREEELPADALDATRERGPGSSKAEQARRDSRGVSSSTNQIQLRNEEHVEAICRRHLDRGFRNDKIHNLEFRGNVVDVFESG</sequence>
<organism evidence="1 2">
    <name type="scientific">Aspergillus aculeatinus CBS 121060</name>
    <dbReference type="NCBI Taxonomy" id="1448322"/>
    <lineage>
        <taxon>Eukaryota</taxon>
        <taxon>Fungi</taxon>
        <taxon>Dikarya</taxon>
        <taxon>Ascomycota</taxon>
        <taxon>Pezizomycotina</taxon>
        <taxon>Eurotiomycetes</taxon>
        <taxon>Eurotiomycetidae</taxon>
        <taxon>Eurotiales</taxon>
        <taxon>Aspergillaceae</taxon>
        <taxon>Aspergillus</taxon>
        <taxon>Aspergillus subgen. Circumdati</taxon>
    </lineage>
</organism>
<evidence type="ECO:0000313" key="2">
    <source>
        <dbReference type="Proteomes" id="UP000249661"/>
    </source>
</evidence>
<proteinExistence type="predicted"/>
<accession>A0ACD1H7J0</accession>
<protein>
    <submittedName>
        <fullName evidence="1">UDP-Glycosyltransferase/glycogen phosphorylase</fullName>
    </submittedName>
</protein>
<evidence type="ECO:0000313" key="1">
    <source>
        <dbReference type="EMBL" id="RAH69770.1"/>
    </source>
</evidence>